<feature type="region of interest" description="Disordered" evidence="1">
    <location>
        <begin position="161"/>
        <end position="180"/>
    </location>
</feature>
<gene>
    <name evidence="2" type="ORF">ACFOGJ_24305</name>
</gene>
<sequence length="180" mass="19649">MHFVVGPADVDPRFQDVILPLEIAETYWGIPAHARILDALAEEPWQQDLEIEAVRRAGKLGALYIDAEGDLRIRQPEPPSATECCLYEYGPVGFCRTAIATGTPEHLTALLGDRLPDLPARRWAGHPYDLFAFARNVQSPARSGFAITSLAAKVITFPGSHRRPSNEAGPPFSHDAANPG</sequence>
<name>A0ABV7L7J2_9PROT</name>
<organism evidence="2 3">
    <name type="scientific">Marinibaculum pumilum</name>
    <dbReference type="NCBI Taxonomy" id="1766165"/>
    <lineage>
        <taxon>Bacteria</taxon>
        <taxon>Pseudomonadati</taxon>
        <taxon>Pseudomonadota</taxon>
        <taxon>Alphaproteobacteria</taxon>
        <taxon>Rhodospirillales</taxon>
        <taxon>Rhodospirillaceae</taxon>
        <taxon>Marinibaculum</taxon>
    </lineage>
</organism>
<protein>
    <submittedName>
        <fullName evidence="2">Uncharacterized protein</fullName>
    </submittedName>
</protein>
<reference evidence="3" key="1">
    <citation type="journal article" date="2019" name="Int. J. Syst. Evol. Microbiol.">
        <title>The Global Catalogue of Microorganisms (GCM) 10K type strain sequencing project: providing services to taxonomists for standard genome sequencing and annotation.</title>
        <authorList>
            <consortium name="The Broad Institute Genomics Platform"/>
            <consortium name="The Broad Institute Genome Sequencing Center for Infectious Disease"/>
            <person name="Wu L."/>
            <person name="Ma J."/>
        </authorList>
    </citation>
    <scope>NUCLEOTIDE SEQUENCE [LARGE SCALE GENOMIC DNA]</scope>
    <source>
        <strain evidence="3">KCTC 42964</strain>
    </source>
</reference>
<proteinExistence type="predicted"/>
<dbReference type="RefSeq" id="WP_379905530.1">
    <property type="nucleotide sequence ID" value="NZ_JBHRTR010000045.1"/>
</dbReference>
<dbReference type="EMBL" id="JBHRTR010000045">
    <property type="protein sequence ID" value="MFC3230394.1"/>
    <property type="molecule type" value="Genomic_DNA"/>
</dbReference>
<keyword evidence="3" id="KW-1185">Reference proteome</keyword>
<evidence type="ECO:0000313" key="3">
    <source>
        <dbReference type="Proteomes" id="UP001595528"/>
    </source>
</evidence>
<comment type="caution">
    <text evidence="2">The sequence shown here is derived from an EMBL/GenBank/DDBJ whole genome shotgun (WGS) entry which is preliminary data.</text>
</comment>
<accession>A0ABV7L7J2</accession>
<dbReference type="Proteomes" id="UP001595528">
    <property type="component" value="Unassembled WGS sequence"/>
</dbReference>
<evidence type="ECO:0000313" key="2">
    <source>
        <dbReference type="EMBL" id="MFC3230394.1"/>
    </source>
</evidence>
<evidence type="ECO:0000256" key="1">
    <source>
        <dbReference type="SAM" id="MobiDB-lite"/>
    </source>
</evidence>